<dbReference type="CDD" id="cd00082">
    <property type="entry name" value="HisKA"/>
    <property type="match status" value="1"/>
</dbReference>
<reference evidence="7 8" key="1">
    <citation type="journal article" date="2008" name="Proc. Natl. Acad. Sci. U.S.A.">
        <title>Niche adaptation and genome expansion in the chlorophyll d-producing cyanobacterium Acaryochloris marina.</title>
        <authorList>
            <person name="Swingley W.D."/>
            <person name="Chen M."/>
            <person name="Cheung P.C."/>
            <person name="Conrad A.L."/>
            <person name="Dejesa L.C."/>
            <person name="Hao J."/>
            <person name="Honchak B.M."/>
            <person name="Karbach L.E."/>
            <person name="Kurdoglu A."/>
            <person name="Lahiri S."/>
            <person name="Mastrian S.D."/>
            <person name="Miyashita H."/>
            <person name="Page L."/>
            <person name="Ramakrishna P."/>
            <person name="Satoh S."/>
            <person name="Sattley W.M."/>
            <person name="Shimada Y."/>
            <person name="Taylor H.L."/>
            <person name="Tomo T."/>
            <person name="Tsuchiya T."/>
            <person name="Wang Z.T."/>
            <person name="Raymond J."/>
            <person name="Mimuro M."/>
            <person name="Blankenship R.E."/>
            <person name="Touchman J.W."/>
        </authorList>
    </citation>
    <scope>NUCLEOTIDE SEQUENCE [LARGE SCALE GENOMIC DNA]</scope>
    <source>
        <strain evidence="8">MBIC 11017</strain>
    </source>
</reference>
<evidence type="ECO:0000259" key="6">
    <source>
        <dbReference type="PROSITE" id="PS50109"/>
    </source>
</evidence>
<organism evidence="7 8">
    <name type="scientific">Acaryochloris marina (strain MBIC 11017)</name>
    <dbReference type="NCBI Taxonomy" id="329726"/>
    <lineage>
        <taxon>Bacteria</taxon>
        <taxon>Bacillati</taxon>
        <taxon>Cyanobacteriota</taxon>
        <taxon>Cyanophyceae</taxon>
        <taxon>Acaryochloridales</taxon>
        <taxon>Acaryochloridaceae</taxon>
        <taxon>Acaryochloris</taxon>
    </lineage>
</organism>
<accession>B0CAH6</accession>
<dbReference type="HOGENOM" id="CLU_040649_0_0_3"/>
<evidence type="ECO:0000256" key="1">
    <source>
        <dbReference type="ARBA" id="ARBA00000085"/>
    </source>
</evidence>
<dbReference type="PROSITE" id="PS50109">
    <property type="entry name" value="HIS_KIN"/>
    <property type="match status" value="1"/>
</dbReference>
<dbReference type="GO" id="GO:0000155">
    <property type="term" value="F:phosphorelay sensor kinase activity"/>
    <property type="evidence" value="ECO:0007669"/>
    <property type="project" value="InterPro"/>
</dbReference>
<sequence length="492" mass="54690">MNAWVLPTISEGFRESEPDLDWWAEPQSTQAETEWHAAIGTLLAMLLTTQEKNISQTGGNPSNPDRLQGLILTGPTPLLSDLGLFAHFHTWALIPTNGTALQLPPCARTKAESPTQSAQTIPLLPADPQLAERFCLVLTASFCWIATLKSSAEQGACFQFSFIPETVHQVLQSVRSRIQLTRPHELAAFDALLQQWPTVEPHYQIPLQFSRQLLHHYRQVAAILPELSLHRAAKPTAMKANGLEQGEAVAKTNAHQRGPEVDLLKALAHEVRTPLTTIQTFTQLLLKRSDLPAEVLKRLEAIRRECHEQIDRFSLIFRAMELTTAETTPTVQLMSISVQEVLTTNVPRWQKQADRRSLSFELDMPEQLPAIAISDPNMLEQVLTGLIEQLSHRLPIGSQMQLQIALAGDQLKLELRSDQTMTNPDSAADLPMLKAIGDLLMLQPETGNLSLSLPVTKQLFEILGGKLTVRQNQQQGEVLTIFLPLGTDSTAY</sequence>
<dbReference type="EMBL" id="CP000828">
    <property type="protein sequence ID" value="ABW29042.1"/>
    <property type="molecule type" value="Genomic_DNA"/>
</dbReference>
<keyword evidence="8" id="KW-1185">Reference proteome</keyword>
<keyword evidence="4 7" id="KW-0418">Kinase</keyword>
<dbReference type="STRING" id="329726.AM1_4061"/>
<dbReference type="OrthoDB" id="537027at2"/>
<evidence type="ECO:0000313" key="7">
    <source>
        <dbReference type="EMBL" id="ABW29042.1"/>
    </source>
</evidence>
<dbReference type="eggNOG" id="COG2205">
    <property type="taxonomic scope" value="Bacteria"/>
</dbReference>
<dbReference type="InterPro" id="IPR036097">
    <property type="entry name" value="HisK_dim/P_sf"/>
</dbReference>
<dbReference type="PANTHER" id="PTHR43547">
    <property type="entry name" value="TWO-COMPONENT HISTIDINE KINASE"/>
    <property type="match status" value="1"/>
</dbReference>
<evidence type="ECO:0000256" key="2">
    <source>
        <dbReference type="ARBA" id="ARBA00012438"/>
    </source>
</evidence>
<dbReference type="InterPro" id="IPR005467">
    <property type="entry name" value="His_kinase_dom"/>
</dbReference>
<dbReference type="RefSeq" id="WP_012164393.1">
    <property type="nucleotide sequence ID" value="NC_009925.1"/>
</dbReference>
<evidence type="ECO:0000256" key="3">
    <source>
        <dbReference type="ARBA" id="ARBA00022553"/>
    </source>
</evidence>
<dbReference type="EC" id="2.7.13.3" evidence="2"/>
<dbReference type="SUPFAM" id="SSF55874">
    <property type="entry name" value="ATPase domain of HSP90 chaperone/DNA topoisomerase II/histidine kinase"/>
    <property type="match status" value="1"/>
</dbReference>
<gene>
    <name evidence="7" type="ordered locus">AM1_4061</name>
</gene>
<dbReference type="InterPro" id="IPR036890">
    <property type="entry name" value="HATPase_C_sf"/>
</dbReference>
<dbReference type="PANTHER" id="PTHR43547:SF2">
    <property type="entry name" value="HYBRID SIGNAL TRANSDUCTION HISTIDINE KINASE C"/>
    <property type="match status" value="1"/>
</dbReference>
<keyword evidence="5" id="KW-0902">Two-component regulatory system</keyword>
<dbReference type="Pfam" id="PF00512">
    <property type="entry name" value="HisKA"/>
    <property type="match status" value="1"/>
</dbReference>
<dbReference type="InterPro" id="IPR003661">
    <property type="entry name" value="HisK_dim/P_dom"/>
</dbReference>
<keyword evidence="3" id="KW-0597">Phosphoprotein</keyword>
<protein>
    <recommendedName>
        <fullName evidence="2">histidine kinase</fullName>
        <ecNumber evidence="2">2.7.13.3</ecNumber>
    </recommendedName>
</protein>
<proteinExistence type="predicted"/>
<comment type="catalytic activity">
    <reaction evidence="1">
        <text>ATP + protein L-histidine = ADP + protein N-phospho-L-histidine.</text>
        <dbReference type="EC" id="2.7.13.3"/>
    </reaction>
</comment>
<dbReference type="Proteomes" id="UP000000268">
    <property type="component" value="Chromosome"/>
</dbReference>
<name>B0CAH6_ACAM1</name>
<evidence type="ECO:0000313" key="8">
    <source>
        <dbReference type="Proteomes" id="UP000000268"/>
    </source>
</evidence>
<dbReference type="KEGG" id="amr:AM1_4061"/>
<dbReference type="SUPFAM" id="SSF47384">
    <property type="entry name" value="Homodimeric domain of signal transducing histidine kinase"/>
    <property type="match status" value="1"/>
</dbReference>
<evidence type="ECO:0000256" key="4">
    <source>
        <dbReference type="ARBA" id="ARBA00022777"/>
    </source>
</evidence>
<dbReference type="Gene3D" id="3.30.565.10">
    <property type="entry name" value="Histidine kinase-like ATPase, C-terminal domain"/>
    <property type="match status" value="1"/>
</dbReference>
<keyword evidence="4 7" id="KW-0808">Transferase</keyword>
<dbReference type="Gene3D" id="1.10.287.130">
    <property type="match status" value="1"/>
</dbReference>
<evidence type="ECO:0000256" key="5">
    <source>
        <dbReference type="ARBA" id="ARBA00023012"/>
    </source>
</evidence>
<dbReference type="SMART" id="SM00388">
    <property type="entry name" value="HisKA"/>
    <property type="match status" value="1"/>
</dbReference>
<dbReference type="AlphaFoldDB" id="B0CAH6"/>
<feature type="domain" description="Histidine kinase" evidence="6">
    <location>
        <begin position="266"/>
        <end position="487"/>
    </location>
</feature>